<sequence>MNRFSILLPLFLFITFNSFSQDKEAKWDVSNPSGDWDFKTLELSTTEGTWMNLDVSPDGKSIVFDMLGDIYKLDISGGKAQVLREGLPFEVQPRFSPDGKQISFTSDAGGGDNIWVMNADGSDAKQVTKEDFRLLNNAVWTPDGNYLIARKHFTSGRSLGAGELWMYHKTGGTGIQLTKKKNDQQDVNEPSLSPDGKYLYYSEDVYPGGYFQYNKDPNSQIYVINRYDMVTGDIERLTGGPGGAARPQISRDGKKLAFVKRVREKSVLYLHDLETGEEWPIYDELNKDQQEAWAIFGVYTNFNWMPNNEEIVIWTGGKINKININSSKVTNIPFQVDAKIKIAKAVEFDTPVAPDTFEAKVIRHAVTSPDEKTLVFNALGYLYTQKLPNGTPKRLTNGTDFEFEPAFAPNGNEIVYVTWNDENLGAIYKVSVNGGTPTKISSKKGIYRNPSFANDGQQIVYVKENGNNEQGRTFDKKPGIYTMNTNGSNVKFVSNEGDYPIYSADNSRILYQTGGTFFGNLTKELVSVDLNGFDERTLVSSKYGNRLVPSPDGTWLAFVHLHKVYIAPMPKSGQTLDMTDKTKFVPVSQLSKDAGINLHWSKDSKTLHWTLGNTYFSAEAKEDAKIVEEGIKIKLEAKTDKPDGVIAFKGARLITMEGDQVIEQGTIIVKNNRIEAIGATGDITIPSNAKVYDVTGKTIMPGIIDAHAHIGGFRYGLTTQKHWQFYANLAYGVTTAHDPSAHTETVFALSELLKSGGLVGPRLYSTGFILYGADGDFKAVINNLDDARSSIRRTKAFGALSVKSYNQPRREQRQQVLQAAREEGIFVVPEGGSTFYHNLTMVIDGHTGVEHNIPVAPVYKDVLELWGSSNTGYTPTLIVNYGGLNGEYYFYQNTNVWENEKLLKYTPRGIIDSRSRHRTMVPDEEYKNGHILVSETTKALSDAGVKVNLGAHGQLQGLGAHWELWMFQQGGMTNHEALKTATINPANYIGAGNDIGSLKAGKLADLIVMDKNPLEDIRNTESIIYTMVNGRLYDTETMNEIGNRPKARSKFYWENKKYNEAFPWHEESQSFTREACGCHVGSH</sequence>
<dbReference type="InterPro" id="IPR011659">
    <property type="entry name" value="WD40"/>
</dbReference>
<dbReference type="PANTHER" id="PTHR36842:SF1">
    <property type="entry name" value="PROTEIN TOLB"/>
    <property type="match status" value="1"/>
</dbReference>
<keyword evidence="5" id="KW-1185">Reference proteome</keyword>
<feature type="domain" description="Amidohydrolase-related" evidence="3">
    <location>
        <begin position="698"/>
        <end position="1032"/>
    </location>
</feature>
<accession>A0ABV9MZH1</accession>
<comment type="similarity">
    <text evidence="1">Belongs to the TolB family.</text>
</comment>
<dbReference type="Proteomes" id="UP001595953">
    <property type="component" value="Unassembled WGS sequence"/>
</dbReference>
<dbReference type="Gene3D" id="2.30.40.10">
    <property type="entry name" value="Urease, subunit C, domain 1"/>
    <property type="match status" value="2"/>
</dbReference>
<comment type="caution">
    <text evidence="4">The sequence shown here is derived from an EMBL/GenBank/DDBJ whole genome shotgun (WGS) entry which is preliminary data.</text>
</comment>
<dbReference type="Gene3D" id="3.20.20.140">
    <property type="entry name" value="Metal-dependent hydrolases"/>
    <property type="match status" value="2"/>
</dbReference>
<dbReference type="SUPFAM" id="SSF51338">
    <property type="entry name" value="Composite domain of metallo-dependent hydrolases"/>
    <property type="match status" value="1"/>
</dbReference>
<feature type="chain" id="PRO_5047421363" evidence="2">
    <location>
        <begin position="21"/>
        <end position="1083"/>
    </location>
</feature>
<reference evidence="5" key="1">
    <citation type="journal article" date="2019" name="Int. J. Syst. Evol. Microbiol.">
        <title>The Global Catalogue of Microorganisms (GCM) 10K type strain sequencing project: providing services to taxonomists for standard genome sequencing and annotation.</title>
        <authorList>
            <consortium name="The Broad Institute Genomics Platform"/>
            <consortium name="The Broad Institute Genome Sequencing Center for Infectious Disease"/>
            <person name="Wu L."/>
            <person name="Ma J."/>
        </authorList>
    </citation>
    <scope>NUCLEOTIDE SEQUENCE [LARGE SCALE GENOMIC DNA]</scope>
    <source>
        <strain evidence="5">CCUG 63682</strain>
    </source>
</reference>
<evidence type="ECO:0000259" key="3">
    <source>
        <dbReference type="Pfam" id="PF01979"/>
    </source>
</evidence>
<organism evidence="4 5">
    <name type="scientific">Geojedonia litorea</name>
    <dbReference type="NCBI Taxonomy" id="1268269"/>
    <lineage>
        <taxon>Bacteria</taxon>
        <taxon>Pseudomonadati</taxon>
        <taxon>Bacteroidota</taxon>
        <taxon>Flavobacteriia</taxon>
        <taxon>Flavobacteriales</taxon>
        <taxon>Flavobacteriaceae</taxon>
        <taxon>Geojedonia</taxon>
    </lineage>
</organism>
<evidence type="ECO:0000256" key="2">
    <source>
        <dbReference type="SAM" id="SignalP"/>
    </source>
</evidence>
<feature type="signal peptide" evidence="2">
    <location>
        <begin position="1"/>
        <end position="20"/>
    </location>
</feature>
<dbReference type="SUPFAM" id="SSF82171">
    <property type="entry name" value="DPP6 N-terminal domain-like"/>
    <property type="match status" value="2"/>
</dbReference>
<dbReference type="Pfam" id="PF07676">
    <property type="entry name" value="PD40"/>
    <property type="match status" value="4"/>
</dbReference>
<evidence type="ECO:0000256" key="1">
    <source>
        <dbReference type="ARBA" id="ARBA00009820"/>
    </source>
</evidence>
<keyword evidence="2" id="KW-0732">Signal</keyword>
<dbReference type="InterPro" id="IPR006680">
    <property type="entry name" value="Amidohydro-rel"/>
</dbReference>
<gene>
    <name evidence="4" type="ORF">ACFO5O_03430</name>
</gene>
<dbReference type="InterPro" id="IPR011059">
    <property type="entry name" value="Metal-dep_hydrolase_composite"/>
</dbReference>
<proteinExistence type="inferred from homology"/>
<protein>
    <submittedName>
        <fullName evidence="4">Amidohydrolase family protein</fullName>
    </submittedName>
</protein>
<dbReference type="RefSeq" id="WP_387960980.1">
    <property type="nucleotide sequence ID" value="NZ_JBHSGP010000005.1"/>
</dbReference>
<dbReference type="PANTHER" id="PTHR36842">
    <property type="entry name" value="PROTEIN TOLB HOMOLOG"/>
    <property type="match status" value="1"/>
</dbReference>
<dbReference type="InterPro" id="IPR011042">
    <property type="entry name" value="6-blade_b-propeller_TolB-like"/>
</dbReference>
<dbReference type="SUPFAM" id="SSF51556">
    <property type="entry name" value="Metallo-dependent hydrolases"/>
    <property type="match status" value="1"/>
</dbReference>
<dbReference type="EMBL" id="JBHSGP010000005">
    <property type="protein sequence ID" value="MFC4721362.1"/>
    <property type="molecule type" value="Genomic_DNA"/>
</dbReference>
<dbReference type="InterPro" id="IPR032466">
    <property type="entry name" value="Metal_Hydrolase"/>
</dbReference>
<evidence type="ECO:0000313" key="5">
    <source>
        <dbReference type="Proteomes" id="UP001595953"/>
    </source>
</evidence>
<name>A0ABV9MZH1_9FLAO</name>
<dbReference type="Pfam" id="PF01979">
    <property type="entry name" value="Amidohydro_1"/>
    <property type="match status" value="1"/>
</dbReference>
<dbReference type="Gene3D" id="2.120.10.30">
    <property type="entry name" value="TolB, C-terminal domain"/>
    <property type="match status" value="3"/>
</dbReference>
<evidence type="ECO:0000313" key="4">
    <source>
        <dbReference type="EMBL" id="MFC4721362.1"/>
    </source>
</evidence>